<dbReference type="Gene3D" id="3.30.505.10">
    <property type="entry name" value="SH2 domain"/>
    <property type="match status" value="1"/>
</dbReference>
<dbReference type="InterPro" id="IPR036860">
    <property type="entry name" value="SH2_dom_sf"/>
</dbReference>
<dbReference type="InterPro" id="IPR000980">
    <property type="entry name" value="SH2"/>
</dbReference>
<name>A0AA35SEQ3_GEOBA</name>
<dbReference type="PANTHER" id="PTHR46037">
    <property type="entry name" value="PROTEIN ENHANCER OF SEVENLESS 2B"/>
    <property type="match status" value="1"/>
</dbReference>
<keyword evidence="3" id="KW-0829">Tyrosine-protein kinase</keyword>
<organism evidence="3 4">
    <name type="scientific">Geodia barretti</name>
    <name type="common">Barrett's horny sponge</name>
    <dbReference type="NCBI Taxonomy" id="519541"/>
    <lineage>
        <taxon>Eukaryota</taxon>
        <taxon>Metazoa</taxon>
        <taxon>Porifera</taxon>
        <taxon>Demospongiae</taxon>
        <taxon>Heteroscleromorpha</taxon>
        <taxon>Tetractinellida</taxon>
        <taxon>Astrophorina</taxon>
        <taxon>Geodiidae</taxon>
        <taxon>Geodia</taxon>
    </lineage>
</organism>
<dbReference type="PROSITE" id="PS50001">
    <property type="entry name" value="SH2"/>
    <property type="match status" value="1"/>
</dbReference>
<dbReference type="PRINTS" id="PR00401">
    <property type="entry name" value="SH2DOMAIN"/>
</dbReference>
<dbReference type="SUPFAM" id="SSF55550">
    <property type="entry name" value="SH2 domain"/>
    <property type="match status" value="1"/>
</dbReference>
<keyword evidence="3" id="KW-0808">Transferase</keyword>
<evidence type="ECO:0000313" key="3">
    <source>
        <dbReference type="EMBL" id="CAI8027246.1"/>
    </source>
</evidence>
<reference evidence="3" key="1">
    <citation type="submission" date="2023-03" db="EMBL/GenBank/DDBJ databases">
        <authorList>
            <person name="Steffen K."/>
            <person name="Cardenas P."/>
        </authorList>
    </citation>
    <scope>NUCLEOTIDE SEQUENCE</scope>
</reference>
<keyword evidence="1" id="KW-0727">SH2 domain</keyword>
<feature type="non-terminal residue" evidence="3">
    <location>
        <position position="199"/>
    </location>
</feature>
<dbReference type="SMART" id="SM00252">
    <property type="entry name" value="SH2"/>
    <property type="match status" value="1"/>
</dbReference>
<sequence length="199" mass="22661">RNISFTLHTGIYTPLNADEVTVNTYTTPFDLNRRLGASNPSMETNLNRFVLLEVVKVLESSKVQETILAQKVKAMLFQNIPPTTEVNEPFLTIECGKYKTVDVDRNGAERLLGNDDCSEGAFLIRDGQNARCERVLSVRLVEKEVGHFRIYKDQGSRYFLHGTSKFESLDELIDNYKEEGDMHITCNKRDFKLGSPVHI</sequence>
<dbReference type="GO" id="GO:0004713">
    <property type="term" value="F:protein tyrosine kinase activity"/>
    <property type="evidence" value="ECO:0007669"/>
    <property type="project" value="UniProtKB-KW"/>
</dbReference>
<proteinExistence type="predicted"/>
<keyword evidence="4" id="KW-1185">Reference proteome</keyword>
<dbReference type="InterPro" id="IPR043539">
    <property type="entry name" value="Grb2-like"/>
</dbReference>
<evidence type="ECO:0000313" key="4">
    <source>
        <dbReference type="Proteomes" id="UP001174909"/>
    </source>
</evidence>
<dbReference type="Proteomes" id="UP001174909">
    <property type="component" value="Unassembled WGS sequence"/>
</dbReference>
<feature type="domain" description="SH2" evidence="2">
    <location>
        <begin position="98"/>
        <end position="197"/>
    </location>
</feature>
<accession>A0AA35SEQ3</accession>
<dbReference type="Pfam" id="PF00017">
    <property type="entry name" value="SH2"/>
    <property type="match status" value="1"/>
</dbReference>
<comment type="caution">
    <text evidence="3">The sequence shown here is derived from an EMBL/GenBank/DDBJ whole genome shotgun (WGS) entry which is preliminary data.</text>
</comment>
<keyword evidence="3" id="KW-0418">Kinase</keyword>
<dbReference type="AlphaFoldDB" id="A0AA35SEQ3"/>
<evidence type="ECO:0000256" key="1">
    <source>
        <dbReference type="PROSITE-ProRule" id="PRU00191"/>
    </source>
</evidence>
<evidence type="ECO:0000259" key="2">
    <source>
        <dbReference type="PROSITE" id="PS50001"/>
    </source>
</evidence>
<gene>
    <name evidence="3" type="ORF">GBAR_LOCUS15592</name>
</gene>
<protein>
    <submittedName>
        <fullName evidence="3">Protein-tyrosine kinase 6</fullName>
    </submittedName>
</protein>
<dbReference type="EMBL" id="CASHTH010002266">
    <property type="protein sequence ID" value="CAI8027246.1"/>
    <property type="molecule type" value="Genomic_DNA"/>
</dbReference>